<dbReference type="Gene3D" id="2.40.10.10">
    <property type="entry name" value="Trypsin-like serine proteases"/>
    <property type="match status" value="1"/>
</dbReference>
<dbReference type="STRING" id="394096.DB31_2046"/>
<name>A0A085W989_9BACT</name>
<proteinExistence type="predicted"/>
<accession>A0A085W989</accession>
<sequence>MQLCSGLLLAPRLVLTVGHCVCGWHKAEADGDLNEALIDRSDCASSATIIAMIYQTRKPGRAPTAIHDQHRGEVRPHPELRIVRDASGKLTTVHANLALILLEEPVQDVAPPPKLADSEARLDEPLITVGYGNDESGAALYGERRFNTSRVVSLPGDRERIFLSPPGQLLYQDDSGGPCLRESPQGDVLVGVSNRGLNNESICLSTYFHREWLTKQLLEATQPK</sequence>
<dbReference type="AlphaFoldDB" id="A0A085W989"/>
<dbReference type="InterPro" id="IPR009003">
    <property type="entry name" value="Peptidase_S1_PA"/>
</dbReference>
<organism evidence="2 3">
    <name type="scientific">Hyalangium minutum</name>
    <dbReference type="NCBI Taxonomy" id="394096"/>
    <lineage>
        <taxon>Bacteria</taxon>
        <taxon>Pseudomonadati</taxon>
        <taxon>Myxococcota</taxon>
        <taxon>Myxococcia</taxon>
        <taxon>Myxococcales</taxon>
        <taxon>Cystobacterineae</taxon>
        <taxon>Archangiaceae</taxon>
        <taxon>Hyalangium</taxon>
    </lineage>
</organism>
<dbReference type="EMBL" id="JMCB01000014">
    <property type="protein sequence ID" value="KFE64252.1"/>
    <property type="molecule type" value="Genomic_DNA"/>
</dbReference>
<dbReference type="GO" id="GO:0006508">
    <property type="term" value="P:proteolysis"/>
    <property type="evidence" value="ECO:0007669"/>
    <property type="project" value="InterPro"/>
</dbReference>
<evidence type="ECO:0000313" key="2">
    <source>
        <dbReference type="EMBL" id="KFE64252.1"/>
    </source>
</evidence>
<dbReference type="PROSITE" id="PS50240">
    <property type="entry name" value="TRYPSIN_DOM"/>
    <property type="match status" value="1"/>
</dbReference>
<keyword evidence="3" id="KW-1185">Reference proteome</keyword>
<dbReference type="InterPro" id="IPR001254">
    <property type="entry name" value="Trypsin_dom"/>
</dbReference>
<dbReference type="PRINTS" id="PR00722">
    <property type="entry name" value="CHYMOTRYPSIN"/>
</dbReference>
<comment type="caution">
    <text evidence="2">The sequence shown here is derived from an EMBL/GenBank/DDBJ whole genome shotgun (WGS) entry which is preliminary data.</text>
</comment>
<dbReference type="InterPro" id="IPR001314">
    <property type="entry name" value="Peptidase_S1A"/>
</dbReference>
<protein>
    <recommendedName>
        <fullName evidence="1">Peptidase S1 domain-containing protein</fullName>
    </recommendedName>
</protein>
<gene>
    <name evidence="2" type="ORF">DB31_2046</name>
</gene>
<evidence type="ECO:0000259" key="1">
    <source>
        <dbReference type="PROSITE" id="PS50240"/>
    </source>
</evidence>
<dbReference type="Proteomes" id="UP000028725">
    <property type="component" value="Unassembled WGS sequence"/>
</dbReference>
<feature type="domain" description="Peptidase S1" evidence="1">
    <location>
        <begin position="1"/>
        <end position="218"/>
    </location>
</feature>
<dbReference type="GO" id="GO:0004252">
    <property type="term" value="F:serine-type endopeptidase activity"/>
    <property type="evidence" value="ECO:0007669"/>
    <property type="project" value="InterPro"/>
</dbReference>
<dbReference type="SUPFAM" id="SSF50494">
    <property type="entry name" value="Trypsin-like serine proteases"/>
    <property type="match status" value="1"/>
</dbReference>
<dbReference type="InterPro" id="IPR043504">
    <property type="entry name" value="Peptidase_S1_PA_chymotrypsin"/>
</dbReference>
<evidence type="ECO:0000313" key="3">
    <source>
        <dbReference type="Proteomes" id="UP000028725"/>
    </source>
</evidence>
<reference evidence="2 3" key="1">
    <citation type="submission" date="2014-04" db="EMBL/GenBank/DDBJ databases">
        <title>Genome assembly of Hyalangium minutum DSM 14724.</title>
        <authorList>
            <person name="Sharma G."/>
            <person name="Subramanian S."/>
        </authorList>
    </citation>
    <scope>NUCLEOTIDE SEQUENCE [LARGE SCALE GENOMIC DNA]</scope>
    <source>
        <strain evidence="2 3">DSM 14724</strain>
    </source>
</reference>